<organism evidence="1">
    <name type="scientific">Zea mays</name>
    <name type="common">Maize</name>
    <dbReference type="NCBI Taxonomy" id="4577"/>
    <lineage>
        <taxon>Eukaryota</taxon>
        <taxon>Viridiplantae</taxon>
        <taxon>Streptophyta</taxon>
        <taxon>Embryophyta</taxon>
        <taxon>Tracheophyta</taxon>
        <taxon>Spermatophyta</taxon>
        <taxon>Magnoliopsida</taxon>
        <taxon>Liliopsida</taxon>
        <taxon>Poales</taxon>
        <taxon>Poaceae</taxon>
        <taxon>PACMAD clade</taxon>
        <taxon>Panicoideae</taxon>
        <taxon>Andropogonodae</taxon>
        <taxon>Andropogoneae</taxon>
        <taxon>Tripsacinae</taxon>
        <taxon>Zea</taxon>
    </lineage>
</organism>
<dbReference type="AlphaFoldDB" id="A0A317Y876"/>
<comment type="caution">
    <text evidence="1">The sequence shown here is derived from an EMBL/GenBank/DDBJ whole genome shotgun (WGS) entry which is preliminary data.</text>
</comment>
<gene>
    <name evidence="1" type="ORF">Zm00014a_021444</name>
</gene>
<protein>
    <submittedName>
        <fullName evidence="1">Uncharacterized protein</fullName>
    </submittedName>
</protein>
<accession>A0A317Y876</accession>
<proteinExistence type="predicted"/>
<name>A0A317Y876_MAIZE</name>
<dbReference type="Proteomes" id="UP000251960">
    <property type="component" value="Chromosome 1"/>
</dbReference>
<evidence type="ECO:0000313" key="1">
    <source>
        <dbReference type="EMBL" id="PWZ54466.1"/>
    </source>
</evidence>
<reference evidence="1" key="1">
    <citation type="journal article" date="2018" name="Nat. Genet.">
        <title>Extensive intraspecific gene order and gene structural variations between Mo17 and other maize genomes.</title>
        <authorList>
            <person name="Sun S."/>
            <person name="Zhou Y."/>
            <person name="Chen J."/>
            <person name="Shi J."/>
            <person name="Zhao H."/>
            <person name="Zhao H."/>
            <person name="Song W."/>
            <person name="Zhang M."/>
            <person name="Cui Y."/>
            <person name="Dong X."/>
            <person name="Liu H."/>
            <person name="Ma X."/>
            <person name="Jiao Y."/>
            <person name="Wang B."/>
            <person name="Wei X."/>
            <person name="Stein J.C."/>
            <person name="Glaubitz J.C."/>
            <person name="Lu F."/>
            <person name="Yu G."/>
            <person name="Liang C."/>
            <person name="Fengler K."/>
            <person name="Li B."/>
            <person name="Rafalski A."/>
            <person name="Schnable P.S."/>
            <person name="Ware D.H."/>
            <person name="Buckler E.S."/>
            <person name="Lai J."/>
        </authorList>
    </citation>
    <scope>NUCLEOTIDE SEQUENCE [LARGE SCALE GENOMIC DNA]</scope>
    <source>
        <tissue evidence="1">Seedling</tissue>
    </source>
</reference>
<dbReference type="EMBL" id="NCVQ01000001">
    <property type="protein sequence ID" value="PWZ54466.1"/>
    <property type="molecule type" value="Genomic_DNA"/>
</dbReference>
<sequence length="48" mass="5340">MILFEGEVSAAKCLKDSLDQFSLNSGLQINYSVRKMDPQTICLNDFGV</sequence>